<sequence length="115" mass="13478">MKKYESVFILDVRKIEDEGNALSKEFVGLVESWGGKMTSAVPMGRLQFSYEIKKRKAGIYWNFHFELGEEKVNLIREQYHLDERVLRILTIIDERPENAVTGFQNPVTEDVREAR</sequence>
<protein>
    <submittedName>
        <fullName evidence="2">30S ribosomal protein S6</fullName>
    </submittedName>
</protein>
<dbReference type="GO" id="GO:0005840">
    <property type="term" value="C:ribosome"/>
    <property type="evidence" value="ECO:0007669"/>
    <property type="project" value="UniProtKB-KW"/>
</dbReference>
<dbReference type="CDD" id="cd00473">
    <property type="entry name" value="bS6"/>
    <property type="match status" value="1"/>
</dbReference>
<comment type="caution">
    <text evidence="2">The sequence shown here is derived from an EMBL/GenBank/DDBJ whole genome shotgun (WGS) entry which is preliminary data.</text>
</comment>
<comment type="similarity">
    <text evidence="1">Belongs to the bacterial ribosomal protein bS6 family.</text>
</comment>
<dbReference type="SUPFAM" id="SSF54995">
    <property type="entry name" value="Ribosomal protein S6"/>
    <property type="match status" value="1"/>
</dbReference>
<reference evidence="2" key="1">
    <citation type="submission" date="2019-08" db="EMBL/GenBank/DDBJ databases">
        <authorList>
            <person name="Kucharzyk K."/>
            <person name="Murdoch R.W."/>
            <person name="Higgins S."/>
            <person name="Loffler F."/>
        </authorList>
    </citation>
    <scope>NUCLEOTIDE SEQUENCE</scope>
</reference>
<dbReference type="InterPro" id="IPR020814">
    <property type="entry name" value="Ribosomal_S6_plastid/chlpt"/>
</dbReference>
<keyword evidence="2" id="KW-0687">Ribonucleoprotein</keyword>
<dbReference type="InterPro" id="IPR035980">
    <property type="entry name" value="Ribosomal_bS6_sf"/>
</dbReference>
<dbReference type="NCBIfam" id="TIGR00166">
    <property type="entry name" value="S6"/>
    <property type="match status" value="1"/>
</dbReference>
<dbReference type="GO" id="GO:0006412">
    <property type="term" value="P:translation"/>
    <property type="evidence" value="ECO:0007669"/>
    <property type="project" value="InterPro"/>
</dbReference>
<evidence type="ECO:0000313" key="2">
    <source>
        <dbReference type="EMBL" id="MPM82337.1"/>
    </source>
</evidence>
<dbReference type="GO" id="GO:0003735">
    <property type="term" value="F:structural constituent of ribosome"/>
    <property type="evidence" value="ECO:0007669"/>
    <property type="project" value="InterPro"/>
</dbReference>
<gene>
    <name evidence="2" type="primary">rpsF_33</name>
    <name evidence="2" type="ORF">SDC9_129398</name>
</gene>
<name>A0A645CZI2_9ZZZZ</name>
<accession>A0A645CZI2</accession>
<dbReference type="PANTHER" id="PTHR21011:SF1">
    <property type="entry name" value="SMALL RIBOSOMAL SUBUNIT PROTEIN BS6M"/>
    <property type="match status" value="1"/>
</dbReference>
<proteinExistence type="inferred from homology"/>
<organism evidence="2">
    <name type="scientific">bioreactor metagenome</name>
    <dbReference type="NCBI Taxonomy" id="1076179"/>
    <lineage>
        <taxon>unclassified sequences</taxon>
        <taxon>metagenomes</taxon>
        <taxon>ecological metagenomes</taxon>
    </lineage>
</organism>
<keyword evidence="2" id="KW-0689">Ribosomal protein</keyword>
<dbReference type="AlphaFoldDB" id="A0A645CZI2"/>
<dbReference type="HAMAP" id="MF_00360">
    <property type="entry name" value="Ribosomal_bS6"/>
    <property type="match status" value="1"/>
</dbReference>
<dbReference type="Gene3D" id="3.30.70.60">
    <property type="match status" value="1"/>
</dbReference>
<dbReference type="InterPro" id="IPR014717">
    <property type="entry name" value="Transl_elong_EF1B/ribsomal_bS6"/>
</dbReference>
<dbReference type="GO" id="GO:0070181">
    <property type="term" value="F:small ribosomal subunit rRNA binding"/>
    <property type="evidence" value="ECO:0007669"/>
    <property type="project" value="TreeGrafter"/>
</dbReference>
<dbReference type="Pfam" id="PF01250">
    <property type="entry name" value="Ribosomal_S6"/>
    <property type="match status" value="1"/>
</dbReference>
<dbReference type="GO" id="GO:0005737">
    <property type="term" value="C:cytoplasm"/>
    <property type="evidence" value="ECO:0007669"/>
    <property type="project" value="UniProtKB-ARBA"/>
</dbReference>
<dbReference type="EMBL" id="VSSQ01031446">
    <property type="protein sequence ID" value="MPM82337.1"/>
    <property type="molecule type" value="Genomic_DNA"/>
</dbReference>
<dbReference type="InterPro" id="IPR000529">
    <property type="entry name" value="Ribosomal_bS6"/>
</dbReference>
<evidence type="ECO:0000256" key="1">
    <source>
        <dbReference type="ARBA" id="ARBA00009512"/>
    </source>
</evidence>
<dbReference type="PANTHER" id="PTHR21011">
    <property type="entry name" value="MITOCHONDRIAL 28S RIBOSOMAL PROTEIN S6"/>
    <property type="match status" value="1"/>
</dbReference>